<feature type="domain" description="Myb-like" evidence="7">
    <location>
        <begin position="129"/>
        <end position="179"/>
    </location>
</feature>
<keyword evidence="6" id="KW-0539">Nucleus</keyword>
<dbReference type="AlphaFoldDB" id="A0A7N0V4U2"/>
<dbReference type="PROSITE" id="PS50090">
    <property type="entry name" value="MYB_LIKE"/>
    <property type="match status" value="2"/>
</dbReference>
<dbReference type="PANTHER" id="PTHR45614:SF259">
    <property type="entry name" value="MYB DOMAIN PROTEIN 89-RELATED"/>
    <property type="match status" value="1"/>
</dbReference>
<comment type="subcellular location">
    <subcellularLocation>
        <location evidence="1">Nucleus</location>
    </subcellularLocation>
</comment>
<dbReference type="SUPFAM" id="SSF46689">
    <property type="entry name" value="Homeodomain-like"/>
    <property type="match status" value="1"/>
</dbReference>
<keyword evidence="2" id="KW-0677">Repeat</keyword>
<dbReference type="PROSITE" id="PS51294">
    <property type="entry name" value="HTH_MYB"/>
    <property type="match status" value="2"/>
</dbReference>
<evidence type="ECO:0000256" key="1">
    <source>
        <dbReference type="ARBA" id="ARBA00004123"/>
    </source>
</evidence>
<evidence type="ECO:0000256" key="3">
    <source>
        <dbReference type="ARBA" id="ARBA00023015"/>
    </source>
</evidence>
<dbReference type="GO" id="GO:0000978">
    <property type="term" value="F:RNA polymerase II cis-regulatory region sequence-specific DNA binding"/>
    <property type="evidence" value="ECO:0007669"/>
    <property type="project" value="TreeGrafter"/>
</dbReference>
<accession>A0A7N0V4U2</accession>
<evidence type="ECO:0000256" key="2">
    <source>
        <dbReference type="ARBA" id="ARBA00022737"/>
    </source>
</evidence>
<dbReference type="InterPro" id="IPR050560">
    <property type="entry name" value="MYB_TF"/>
</dbReference>
<dbReference type="InterPro" id="IPR009057">
    <property type="entry name" value="Homeodomain-like_sf"/>
</dbReference>
<dbReference type="GO" id="GO:0005634">
    <property type="term" value="C:nucleus"/>
    <property type="evidence" value="ECO:0007669"/>
    <property type="project" value="UniProtKB-SubCell"/>
</dbReference>
<name>A0A7N0V4U2_KALFE</name>
<keyword evidence="5" id="KW-0804">Transcription</keyword>
<dbReference type="Gene3D" id="1.10.10.60">
    <property type="entry name" value="Homeodomain-like"/>
    <property type="match status" value="2"/>
</dbReference>
<dbReference type="InterPro" id="IPR017930">
    <property type="entry name" value="Myb_dom"/>
</dbReference>
<evidence type="ECO:0000313" key="10">
    <source>
        <dbReference type="Proteomes" id="UP000594263"/>
    </source>
</evidence>
<keyword evidence="4" id="KW-0238">DNA-binding</keyword>
<evidence type="ECO:0000313" key="9">
    <source>
        <dbReference type="EnsemblPlants" id="Kaladp0096s0163.1.v1.1"/>
    </source>
</evidence>
<dbReference type="GO" id="GO:0000981">
    <property type="term" value="F:DNA-binding transcription factor activity, RNA polymerase II-specific"/>
    <property type="evidence" value="ECO:0007669"/>
    <property type="project" value="TreeGrafter"/>
</dbReference>
<sequence>MVTVKPSIMMSRLLPPAPVSYTCYDPPRKNPSQTRHFHSLLLPPTATDAQVDAKKTSIVQGGRPILETDSSDGGAVVKVCSRGHWRPAEDAKLKHLVAHFGPHNWNLIAHKLQGRSGKSCRLRWFNQLDPKINKRAFSDEEEGRLLAAHATLGNKWALIAKLYPGRTDNAVKNHWHVIVARRLREQSRHCYKQQQQQSLSLGTNTHQLERSINLASNGGGLAYSDDVSRSTIVDEYNPSATASVDLSLSPTSVAASFGKFHQHHYFLERGSGQSVGAAGSSKHTADTASAAASRNVRGCRVVVCGGNGKESAQNENNNGVSKSKSKSKIVHYFDFLGLGPAP</sequence>
<organism evidence="9 10">
    <name type="scientific">Kalanchoe fedtschenkoi</name>
    <name type="common">Lavender scallops</name>
    <name type="synonym">South American air plant</name>
    <dbReference type="NCBI Taxonomy" id="63787"/>
    <lineage>
        <taxon>Eukaryota</taxon>
        <taxon>Viridiplantae</taxon>
        <taxon>Streptophyta</taxon>
        <taxon>Embryophyta</taxon>
        <taxon>Tracheophyta</taxon>
        <taxon>Spermatophyta</taxon>
        <taxon>Magnoliopsida</taxon>
        <taxon>eudicotyledons</taxon>
        <taxon>Gunneridae</taxon>
        <taxon>Pentapetalae</taxon>
        <taxon>Saxifragales</taxon>
        <taxon>Crassulaceae</taxon>
        <taxon>Kalanchoe</taxon>
    </lineage>
</organism>
<feature type="domain" description="Myb-like" evidence="7">
    <location>
        <begin position="82"/>
        <end position="128"/>
    </location>
</feature>
<dbReference type="Pfam" id="PF00249">
    <property type="entry name" value="Myb_DNA-binding"/>
    <property type="match status" value="2"/>
</dbReference>
<keyword evidence="10" id="KW-1185">Reference proteome</keyword>
<evidence type="ECO:0000256" key="4">
    <source>
        <dbReference type="ARBA" id="ARBA00023125"/>
    </source>
</evidence>
<dbReference type="FunFam" id="1.10.10.60:FF:000060">
    <property type="entry name" value="MYB transcription factor"/>
    <property type="match status" value="1"/>
</dbReference>
<dbReference type="PANTHER" id="PTHR45614">
    <property type="entry name" value="MYB PROTEIN-RELATED"/>
    <property type="match status" value="1"/>
</dbReference>
<dbReference type="EnsemblPlants" id="Kaladp0096s0163.1.v1.1">
    <property type="protein sequence ID" value="Kaladp0096s0163.1.v1.1"/>
    <property type="gene ID" value="Kaladp0096s0163.v1.1"/>
</dbReference>
<protein>
    <submittedName>
        <fullName evidence="9">Uncharacterized protein</fullName>
    </submittedName>
</protein>
<reference evidence="9" key="1">
    <citation type="submission" date="2021-01" db="UniProtKB">
        <authorList>
            <consortium name="EnsemblPlants"/>
        </authorList>
    </citation>
    <scope>IDENTIFICATION</scope>
</reference>
<feature type="domain" description="HTH myb-type" evidence="8">
    <location>
        <begin position="82"/>
        <end position="128"/>
    </location>
</feature>
<evidence type="ECO:0000256" key="6">
    <source>
        <dbReference type="ARBA" id="ARBA00023242"/>
    </source>
</evidence>
<proteinExistence type="predicted"/>
<feature type="domain" description="HTH myb-type" evidence="8">
    <location>
        <begin position="129"/>
        <end position="183"/>
    </location>
</feature>
<dbReference type="SMART" id="SM00717">
    <property type="entry name" value="SANT"/>
    <property type="match status" value="2"/>
</dbReference>
<dbReference type="Gramene" id="Kaladp0096s0163.1.v1.1">
    <property type="protein sequence ID" value="Kaladp0096s0163.1.v1.1"/>
    <property type="gene ID" value="Kaladp0096s0163.v1.1"/>
</dbReference>
<dbReference type="InterPro" id="IPR001005">
    <property type="entry name" value="SANT/Myb"/>
</dbReference>
<keyword evidence="3" id="KW-0805">Transcription regulation</keyword>
<evidence type="ECO:0000259" key="7">
    <source>
        <dbReference type="PROSITE" id="PS50090"/>
    </source>
</evidence>
<evidence type="ECO:0000259" key="8">
    <source>
        <dbReference type="PROSITE" id="PS51294"/>
    </source>
</evidence>
<dbReference type="Proteomes" id="UP000594263">
    <property type="component" value="Unplaced"/>
</dbReference>
<evidence type="ECO:0000256" key="5">
    <source>
        <dbReference type="ARBA" id="ARBA00023163"/>
    </source>
</evidence>
<dbReference type="CDD" id="cd00167">
    <property type="entry name" value="SANT"/>
    <property type="match status" value="2"/>
</dbReference>